<dbReference type="AlphaFoldDB" id="A0A396SAZ8"/>
<evidence type="ECO:0000313" key="2">
    <source>
        <dbReference type="Proteomes" id="UP000265692"/>
    </source>
</evidence>
<keyword evidence="2" id="KW-1185">Reference proteome</keyword>
<dbReference type="Proteomes" id="UP000265692">
    <property type="component" value="Unassembled WGS sequence"/>
</dbReference>
<protein>
    <submittedName>
        <fullName evidence="1">Uncharacterized protein</fullName>
    </submittedName>
</protein>
<accession>A0A396SAZ8</accession>
<name>A0A396SAZ8_9BACL</name>
<gene>
    <name evidence="1" type="ORF">D1B33_06580</name>
</gene>
<proteinExistence type="predicted"/>
<comment type="caution">
    <text evidence="1">The sequence shown here is derived from an EMBL/GenBank/DDBJ whole genome shotgun (WGS) entry which is preliminary data.</text>
</comment>
<sequence>MYEEITIDRSIFFIEQHHIDTYKIMASKMKDYSYILNEGSLNKDDAWMIAFNVWILLLPDDDIFFGLEEKSLYYTSIFLIYNAVKEDLHFQKLKQRGDSSPELFYLTSLYVATGIINWVSSVSEKYNLLHFNKMKFSRSYFDAPNGNEEEVKQFLALQSKCVKAFVRELKDDVFCHMIKKCCDDSYFLYVDKFLNQRV</sequence>
<dbReference type="EMBL" id="QWEI01000002">
    <property type="protein sequence ID" value="RHW38538.1"/>
    <property type="molecule type" value="Genomic_DNA"/>
</dbReference>
<organism evidence="1 2">
    <name type="scientific">Ureibacillus yapensis</name>
    <dbReference type="NCBI Taxonomy" id="2304605"/>
    <lineage>
        <taxon>Bacteria</taxon>
        <taxon>Bacillati</taxon>
        <taxon>Bacillota</taxon>
        <taxon>Bacilli</taxon>
        <taxon>Bacillales</taxon>
        <taxon>Caryophanaceae</taxon>
        <taxon>Ureibacillus</taxon>
    </lineage>
</organism>
<evidence type="ECO:0000313" key="1">
    <source>
        <dbReference type="EMBL" id="RHW38538.1"/>
    </source>
</evidence>
<reference evidence="1 2" key="1">
    <citation type="submission" date="2018-08" db="EMBL/GenBank/DDBJ databases">
        <title>Lysinibacillus sp. YLB-03 draft genome sequence.</title>
        <authorList>
            <person name="Yu L."/>
        </authorList>
    </citation>
    <scope>NUCLEOTIDE SEQUENCE [LARGE SCALE GENOMIC DNA]</scope>
    <source>
        <strain evidence="1 2">YLB-03</strain>
    </source>
</reference>